<dbReference type="OrthoDB" id="9803111at2"/>
<keyword evidence="2" id="KW-0472">Membrane</keyword>
<dbReference type="Proteomes" id="UP000189177">
    <property type="component" value="Unassembled WGS sequence"/>
</dbReference>
<feature type="transmembrane region" description="Helical" evidence="2">
    <location>
        <begin position="29"/>
        <end position="49"/>
    </location>
</feature>
<keyword evidence="2" id="KW-1133">Transmembrane helix</keyword>
<sequence length="635" mass="69643">MGNPKDQTGDHRTRWLGSLINLPRRTKRWLMVAADVAMLPLALWTAFALRLAEPLPEALINAWWLFPLLPVVGVFIFARLGLYRAVVRFMGIRAVWSVATGVVLLAGFLWAAAAIGRLDDFPRLVPVAFALLAFIYVGGSRFLVRSWYQNVNELRRHAEPVLVYGAGAAGMQLAAGLGTTGQFRIVAFIDDNPALQGQAINGIRVHPPQMIGTLMHQYGIRRILLAVPSASRSARKAILERLEPYPLHVQSVPSMEAVVSGQARLDQLEDIDVADLLGRDPVPPQPDLLQCSIVDRRVMVTGAGGSIGSELCRRILRQGPAELVLFERNEFALYRIEHEMQALRAELGLDCPIHAVLGSVTLPRRVESVLARHRIQTLYHAAAYKHVPIVEENAVEGVRNNVLGTRVLADAAIAAGVERFILISTDKAVRPTNVMGASKRLAEMILQDRAAGTPATVFSMVRFGNVLGSSGSVVPLFHRQIREGGPVTVTHPEITRYFMSIPEAAELVIQAGTMAGGGEVFVLDMGEPVRIQDLARRMIRLHGRQVRDDNGDPPDGVAIQFTGLRPGEKLYEELLIGDNVESTRHPRIMQAREDRAPADALSEALAALERADQAMDAAATRARLREIVPEYRPAG</sequence>
<dbReference type="PANTHER" id="PTHR43318:SF1">
    <property type="entry name" value="POLYSACCHARIDE BIOSYNTHESIS PROTEIN EPSC-RELATED"/>
    <property type="match status" value="1"/>
</dbReference>
<protein>
    <submittedName>
        <fullName evidence="4">Polysaccharide biosynthesis protein</fullName>
    </submittedName>
</protein>
<dbReference type="PANTHER" id="PTHR43318">
    <property type="entry name" value="UDP-N-ACETYLGLUCOSAMINE 4,6-DEHYDRATASE"/>
    <property type="match status" value="1"/>
</dbReference>
<comment type="similarity">
    <text evidence="1">Belongs to the polysaccharide synthase family.</text>
</comment>
<dbReference type="CDD" id="cd05237">
    <property type="entry name" value="UDP_invert_4-6DH_SDR_e"/>
    <property type="match status" value="1"/>
</dbReference>
<evidence type="ECO:0000256" key="2">
    <source>
        <dbReference type="SAM" id="Phobius"/>
    </source>
</evidence>
<dbReference type="SUPFAM" id="SSF51735">
    <property type="entry name" value="NAD(P)-binding Rossmann-fold domains"/>
    <property type="match status" value="1"/>
</dbReference>
<gene>
    <name evidence="4" type="ORF">B1A74_05495</name>
</gene>
<dbReference type="InterPro" id="IPR051203">
    <property type="entry name" value="Polysaccharide_Synthase-Rel"/>
</dbReference>
<organism evidence="4 5">
    <name type="scientific">Thioalkalivibrio halophilus</name>
    <dbReference type="NCBI Taxonomy" id="252474"/>
    <lineage>
        <taxon>Bacteria</taxon>
        <taxon>Pseudomonadati</taxon>
        <taxon>Pseudomonadota</taxon>
        <taxon>Gammaproteobacteria</taxon>
        <taxon>Chromatiales</taxon>
        <taxon>Ectothiorhodospiraceae</taxon>
        <taxon>Thioalkalivibrio</taxon>
    </lineage>
</organism>
<dbReference type="SUPFAM" id="SSF53335">
    <property type="entry name" value="S-adenosyl-L-methionine-dependent methyltransferases"/>
    <property type="match status" value="1"/>
</dbReference>
<feature type="transmembrane region" description="Helical" evidence="2">
    <location>
        <begin position="124"/>
        <end position="144"/>
    </location>
</feature>
<dbReference type="Pfam" id="PF13727">
    <property type="entry name" value="CoA_binding_3"/>
    <property type="match status" value="1"/>
</dbReference>
<name>A0A1V2ZZP7_9GAMM</name>
<feature type="domain" description="Polysaccharide biosynthesis protein CapD-like" evidence="3">
    <location>
        <begin position="298"/>
        <end position="592"/>
    </location>
</feature>
<dbReference type="EMBL" id="MUZR01000014">
    <property type="protein sequence ID" value="OOC10555.1"/>
    <property type="molecule type" value="Genomic_DNA"/>
</dbReference>
<evidence type="ECO:0000313" key="4">
    <source>
        <dbReference type="EMBL" id="OOC10555.1"/>
    </source>
</evidence>
<comment type="caution">
    <text evidence="4">The sequence shown here is derived from an EMBL/GenBank/DDBJ whole genome shotgun (WGS) entry which is preliminary data.</text>
</comment>
<dbReference type="RefSeq" id="WP_077244013.1">
    <property type="nucleotide sequence ID" value="NZ_MUZR01000014.1"/>
</dbReference>
<evidence type="ECO:0000313" key="5">
    <source>
        <dbReference type="Proteomes" id="UP000189177"/>
    </source>
</evidence>
<dbReference type="Pfam" id="PF02719">
    <property type="entry name" value="Polysacc_synt_2"/>
    <property type="match status" value="1"/>
</dbReference>
<evidence type="ECO:0000259" key="3">
    <source>
        <dbReference type="Pfam" id="PF02719"/>
    </source>
</evidence>
<evidence type="ECO:0000256" key="1">
    <source>
        <dbReference type="ARBA" id="ARBA00007430"/>
    </source>
</evidence>
<accession>A0A1V2ZZP7</accession>
<dbReference type="Gene3D" id="3.40.50.720">
    <property type="entry name" value="NAD(P)-binding Rossmann-like Domain"/>
    <property type="match status" value="2"/>
</dbReference>
<dbReference type="InterPro" id="IPR003869">
    <property type="entry name" value="Polysac_CapD-like"/>
</dbReference>
<reference evidence="4 5" key="1">
    <citation type="submission" date="2017-02" db="EMBL/GenBank/DDBJ databases">
        <title>Genomic diversity within the haloalkaliphilic genus Thioalkalivibrio.</title>
        <authorList>
            <person name="Ahn A.-C."/>
            <person name="Meier-Kolthoff J."/>
            <person name="Overmars L."/>
            <person name="Richter M."/>
            <person name="Woyke T."/>
            <person name="Sorokin D.Y."/>
            <person name="Muyzer G."/>
        </authorList>
    </citation>
    <scope>NUCLEOTIDE SEQUENCE [LARGE SCALE GENOMIC DNA]</scope>
    <source>
        <strain evidence="4 5">HL17</strain>
    </source>
</reference>
<dbReference type="InterPro" id="IPR029063">
    <property type="entry name" value="SAM-dependent_MTases_sf"/>
</dbReference>
<dbReference type="InterPro" id="IPR036291">
    <property type="entry name" value="NAD(P)-bd_dom_sf"/>
</dbReference>
<feature type="transmembrane region" description="Helical" evidence="2">
    <location>
        <begin position="94"/>
        <end position="118"/>
    </location>
</feature>
<keyword evidence="5" id="KW-1185">Reference proteome</keyword>
<proteinExistence type="inferred from homology"/>
<dbReference type="STRING" id="252474.B1A74_05495"/>
<keyword evidence="2" id="KW-0812">Transmembrane</keyword>
<dbReference type="AlphaFoldDB" id="A0A1V2ZZP7"/>
<feature type="transmembrane region" description="Helical" evidence="2">
    <location>
        <begin position="61"/>
        <end position="82"/>
    </location>
</feature>